<dbReference type="Gene3D" id="3.40.140.10">
    <property type="entry name" value="Cytidine Deaminase, domain 2"/>
    <property type="match status" value="1"/>
</dbReference>
<dbReference type="GO" id="GO:0008237">
    <property type="term" value="F:metallopeptidase activity"/>
    <property type="evidence" value="ECO:0007669"/>
    <property type="project" value="UniProtKB-KW"/>
</dbReference>
<evidence type="ECO:0000256" key="2">
    <source>
        <dbReference type="ARBA" id="ARBA00022670"/>
    </source>
</evidence>
<evidence type="ECO:0000259" key="7">
    <source>
        <dbReference type="PROSITE" id="PS50249"/>
    </source>
</evidence>
<dbReference type="Pfam" id="PF04002">
    <property type="entry name" value="RadC"/>
    <property type="match status" value="1"/>
</dbReference>
<dbReference type="EMBL" id="LR130778">
    <property type="protein sequence ID" value="VDN47322.1"/>
    <property type="molecule type" value="Genomic_DNA"/>
</dbReference>
<gene>
    <name evidence="8" type="ORF">PATL70BA_1437</name>
</gene>
<dbReference type="InterPro" id="IPR025657">
    <property type="entry name" value="RadC_JAB"/>
</dbReference>
<reference evidence="8 9" key="1">
    <citation type="submission" date="2018-09" db="EMBL/GenBank/DDBJ databases">
        <authorList>
            <person name="Postec A."/>
        </authorList>
    </citation>
    <scope>NUCLEOTIDE SEQUENCE [LARGE SCALE GENOMIC DNA]</scope>
    <source>
        <strain evidence="8">70B-A</strain>
    </source>
</reference>
<dbReference type="InterPro" id="IPR001405">
    <property type="entry name" value="UPF0758"/>
</dbReference>
<dbReference type="RefSeq" id="WP_125136653.1">
    <property type="nucleotide sequence ID" value="NZ_LR130778.1"/>
</dbReference>
<dbReference type="AlphaFoldDB" id="A0A3P7RXE3"/>
<dbReference type="PANTHER" id="PTHR30471">
    <property type="entry name" value="DNA REPAIR PROTEIN RADC"/>
    <property type="match status" value="1"/>
</dbReference>
<comment type="similarity">
    <text evidence="1">Belongs to the UPF0758 family.</text>
</comment>
<accession>A0A3P7RXE3</accession>
<feature type="domain" description="MPN" evidence="7">
    <location>
        <begin position="78"/>
        <end position="201"/>
    </location>
</feature>
<dbReference type="KEGG" id="cbar:PATL70BA_1437"/>
<evidence type="ECO:0000313" key="9">
    <source>
        <dbReference type="Proteomes" id="UP000279029"/>
    </source>
</evidence>
<keyword evidence="2" id="KW-0645">Protease</keyword>
<keyword evidence="5" id="KW-0862">Zinc</keyword>
<evidence type="ECO:0000256" key="3">
    <source>
        <dbReference type="ARBA" id="ARBA00022723"/>
    </source>
</evidence>
<sequence>MATKQVYTDSFFESLNKLTGIPMRKIKDYAKENNPFNILEHPMVVEPNDRQLEKIGKLKEFLASYNVLKMTQENERIKFTSPQDAGKYFTSILGGMKDKERILVAFLDNSNSIIETKIISEGGINMSIVYPRDILKMAIANDCSNILMAHNHPGGSTNPSKEDIDLTQRIVNIFKPLDINVIDHIIVGGYSFSSMAENGILPSKSMDLANYQPINITRTNVLSEPYEAQKEVLANEEELEM</sequence>
<proteinExistence type="inferred from homology"/>
<evidence type="ECO:0000256" key="5">
    <source>
        <dbReference type="ARBA" id="ARBA00022833"/>
    </source>
</evidence>
<protein>
    <submittedName>
        <fullName evidence="8">DNA repair protein</fullName>
    </submittedName>
</protein>
<organism evidence="8 9">
    <name type="scientific">Petrocella atlantisensis</name>
    <dbReference type="NCBI Taxonomy" id="2173034"/>
    <lineage>
        <taxon>Bacteria</taxon>
        <taxon>Bacillati</taxon>
        <taxon>Bacillota</taxon>
        <taxon>Clostridia</taxon>
        <taxon>Lachnospirales</taxon>
        <taxon>Vallitaleaceae</taxon>
        <taxon>Petrocella</taxon>
    </lineage>
</organism>
<dbReference type="CDD" id="cd08071">
    <property type="entry name" value="MPN_DUF2466"/>
    <property type="match status" value="1"/>
</dbReference>
<keyword evidence="4" id="KW-0378">Hydrolase</keyword>
<keyword evidence="6" id="KW-0482">Metalloprotease</keyword>
<evidence type="ECO:0000256" key="1">
    <source>
        <dbReference type="ARBA" id="ARBA00010243"/>
    </source>
</evidence>
<dbReference type="PANTHER" id="PTHR30471:SF3">
    <property type="entry name" value="UPF0758 PROTEIN YEES-RELATED"/>
    <property type="match status" value="1"/>
</dbReference>
<dbReference type="Proteomes" id="UP000279029">
    <property type="component" value="Chromosome"/>
</dbReference>
<evidence type="ECO:0000256" key="4">
    <source>
        <dbReference type="ARBA" id="ARBA00022801"/>
    </source>
</evidence>
<dbReference type="GO" id="GO:0046872">
    <property type="term" value="F:metal ion binding"/>
    <property type="evidence" value="ECO:0007669"/>
    <property type="project" value="UniProtKB-KW"/>
</dbReference>
<evidence type="ECO:0000256" key="6">
    <source>
        <dbReference type="ARBA" id="ARBA00023049"/>
    </source>
</evidence>
<evidence type="ECO:0000313" key="8">
    <source>
        <dbReference type="EMBL" id="VDN47322.1"/>
    </source>
</evidence>
<dbReference type="SUPFAM" id="SSF102712">
    <property type="entry name" value="JAB1/MPN domain"/>
    <property type="match status" value="1"/>
</dbReference>
<dbReference type="PROSITE" id="PS50249">
    <property type="entry name" value="MPN"/>
    <property type="match status" value="1"/>
</dbReference>
<dbReference type="GO" id="GO:0006508">
    <property type="term" value="P:proteolysis"/>
    <property type="evidence" value="ECO:0007669"/>
    <property type="project" value="UniProtKB-KW"/>
</dbReference>
<dbReference type="InterPro" id="IPR037518">
    <property type="entry name" value="MPN"/>
</dbReference>
<dbReference type="OrthoDB" id="9804482at2"/>
<keyword evidence="3" id="KW-0479">Metal-binding</keyword>
<keyword evidence="9" id="KW-1185">Reference proteome</keyword>
<name>A0A3P7RXE3_9FIRM</name>